<organism evidence="3 4">
    <name type="scientific">Bifidobacterium callitrichos</name>
    <dbReference type="NCBI Taxonomy" id="762209"/>
    <lineage>
        <taxon>Bacteria</taxon>
        <taxon>Bacillati</taxon>
        <taxon>Actinomycetota</taxon>
        <taxon>Actinomycetes</taxon>
        <taxon>Bifidobacteriales</taxon>
        <taxon>Bifidobacteriaceae</taxon>
        <taxon>Bifidobacterium</taxon>
    </lineage>
</organism>
<evidence type="ECO:0000313" key="4">
    <source>
        <dbReference type="Proteomes" id="UP000326060"/>
    </source>
</evidence>
<dbReference type="InterPro" id="IPR002560">
    <property type="entry name" value="Transposase_DDE"/>
</dbReference>
<dbReference type="InterPro" id="IPR047951">
    <property type="entry name" value="Transpos_ISL3"/>
</dbReference>
<reference evidence="3 4" key="1">
    <citation type="journal article" date="2019" name="Syst. Appl. Microbiol.">
        <title>Characterization of Bifidobacterium species in feaces of the Egyptian fruit bat: Description of B. vespertilionis sp. nov. and B. rousetti sp. nov.</title>
        <authorList>
            <person name="Modesto M."/>
            <person name="Satti M."/>
            <person name="Watanabe K."/>
            <person name="Puglisi E."/>
            <person name="Morelli L."/>
            <person name="Huang C.-H."/>
            <person name="Liou J.-S."/>
            <person name="Miyashita M."/>
            <person name="Tamura T."/>
            <person name="Saito S."/>
            <person name="Mori K."/>
            <person name="Huang L."/>
            <person name="Sciavilla P."/>
            <person name="Sandri C."/>
            <person name="Spiezio C."/>
            <person name="Vitali F."/>
            <person name="Cavalieri D."/>
            <person name="Perpetuini G."/>
            <person name="Tofalo R."/>
            <person name="Bonetti A."/>
            <person name="Arita M."/>
            <person name="Mattarelli P."/>
        </authorList>
    </citation>
    <scope>NUCLEOTIDE SEQUENCE [LARGE SCALE GENOMIC DNA]</scope>
    <source>
        <strain evidence="3 4">RST27</strain>
    </source>
</reference>
<gene>
    <name evidence="3" type="ORF">EMB92_10805</name>
</gene>
<proteinExistence type="predicted"/>
<dbReference type="RefSeq" id="WP_150394888.1">
    <property type="nucleotide sequence ID" value="NZ_RZJP01000005.1"/>
</dbReference>
<dbReference type="Pfam" id="PF13542">
    <property type="entry name" value="HTH_Tnp_ISL3"/>
    <property type="match status" value="1"/>
</dbReference>
<dbReference type="Proteomes" id="UP000326060">
    <property type="component" value="Unassembled WGS sequence"/>
</dbReference>
<dbReference type="Pfam" id="PF01610">
    <property type="entry name" value="DDE_Tnp_ISL3"/>
    <property type="match status" value="1"/>
</dbReference>
<dbReference type="PANTHER" id="PTHR33498:SF1">
    <property type="entry name" value="TRANSPOSASE FOR INSERTION SEQUENCE ELEMENT IS1557"/>
    <property type="match status" value="1"/>
</dbReference>
<comment type="caution">
    <text evidence="3">The sequence shown here is derived from an EMBL/GenBank/DDBJ whole genome shotgun (WGS) entry which is preliminary data.</text>
</comment>
<protein>
    <submittedName>
        <fullName evidence="3">ISL3 family transposase</fullName>
    </submittedName>
</protein>
<dbReference type="PANTHER" id="PTHR33498">
    <property type="entry name" value="TRANSPOSASE FOR INSERTION SEQUENCE ELEMENT IS1557"/>
    <property type="match status" value="1"/>
</dbReference>
<evidence type="ECO:0000313" key="3">
    <source>
        <dbReference type="EMBL" id="KAA8815145.1"/>
    </source>
</evidence>
<dbReference type="EMBL" id="RZJP01000005">
    <property type="protein sequence ID" value="KAA8815145.1"/>
    <property type="molecule type" value="Genomic_DNA"/>
</dbReference>
<evidence type="ECO:0000259" key="1">
    <source>
        <dbReference type="Pfam" id="PF01610"/>
    </source>
</evidence>
<accession>A0A5M9Z9H3</accession>
<dbReference type="NCBIfam" id="NF033550">
    <property type="entry name" value="transpos_ISL3"/>
    <property type="match status" value="1"/>
</dbReference>
<dbReference type="InterPro" id="IPR032877">
    <property type="entry name" value="Transposase_HTH"/>
</dbReference>
<feature type="domain" description="Transposase IS204/IS1001/IS1096/IS1165 DDE" evidence="1">
    <location>
        <begin position="165"/>
        <end position="405"/>
    </location>
</feature>
<feature type="domain" description="Transposase IS204/IS1001/IS1096/IS1165 helix-turn-helix" evidence="2">
    <location>
        <begin position="100"/>
        <end position="145"/>
    </location>
</feature>
<evidence type="ECO:0000259" key="2">
    <source>
        <dbReference type="Pfam" id="PF13542"/>
    </source>
</evidence>
<sequence>MPTISAGALKRMLHLPANVVVSTPRVEDDPRGGSVVIVPVRPHAGDMDRCARCGGHGRPYDRLGVRRWRHLDLGCARLLLEYAPPRVMCREHGVTVAMAPWARRKSAYTRDFEQQVAWLSVHAPRSAVSALMRIDWKSVGPVCRRVADDLRAEQGAGLFDHLRSIGVDETSYRKGHRYMTVVVDHDRGRVVWMHEGHGEKVFDLFFRTLTEAQRASIRVVTGDGARWIDECAFRWCPQAERILDGFHIVSWATDALDKVRTAAWREARKKGVAKKGAKDPVKGARWALLKNEDDLTAGQKAQLECIANTNETLWEAYKLKERLRMILKQTADTADPLLRQWAADASLSGIPGFVQLGEKIARRHFDILRTIRSGLSNARLEAINNKIKTTIKIGYGYRNLDNLISLVMLKCGGLNLQLPGRQ</sequence>
<dbReference type="AlphaFoldDB" id="A0A5M9Z9H3"/>
<name>A0A5M9Z9H3_9BIFI</name>